<reference evidence="10 11" key="1">
    <citation type="submission" date="2018-04" db="EMBL/GenBank/DDBJ databases">
        <title>WGS assembly of Panicum hallii var. hallii HAL2.</title>
        <authorList>
            <person name="Lovell J."/>
            <person name="Jenkins J."/>
            <person name="Lowry D."/>
            <person name="Mamidi S."/>
            <person name="Sreedasyam A."/>
            <person name="Weng X."/>
            <person name="Barry K."/>
            <person name="Bonette J."/>
            <person name="Campitelli B."/>
            <person name="Daum C."/>
            <person name="Gordon S."/>
            <person name="Gould B."/>
            <person name="Lipzen A."/>
            <person name="MacQueen A."/>
            <person name="Palacio-Mejia J."/>
            <person name="Plott C."/>
            <person name="Shakirov E."/>
            <person name="Shu S."/>
            <person name="Yoshinaga Y."/>
            <person name="Zane M."/>
            <person name="Rokhsar D."/>
            <person name="Grimwood J."/>
            <person name="Schmutz J."/>
            <person name="Juenger T."/>
        </authorList>
    </citation>
    <scope>NUCLEOTIDE SEQUENCE [LARGE SCALE GENOMIC DNA]</scope>
    <source>
        <strain evidence="11">cv. HAL2</strain>
    </source>
</reference>
<dbReference type="FunFam" id="2.40.70.10:FF:000021">
    <property type="entry name" value="Aspartyl protease AED1"/>
    <property type="match status" value="1"/>
</dbReference>
<dbReference type="GO" id="GO:0006508">
    <property type="term" value="P:proteolysis"/>
    <property type="evidence" value="ECO:0007669"/>
    <property type="project" value="UniProtKB-KW"/>
</dbReference>
<protein>
    <recommendedName>
        <fullName evidence="9">Peptidase A1 domain-containing protein</fullName>
    </recommendedName>
</protein>
<evidence type="ECO:0000256" key="7">
    <source>
        <dbReference type="PIRSR" id="PIRSR601461-1"/>
    </source>
</evidence>
<evidence type="ECO:0000259" key="9">
    <source>
        <dbReference type="PROSITE" id="PS51767"/>
    </source>
</evidence>
<accession>A0A2T7ETT1</accession>
<dbReference type="InterPro" id="IPR032799">
    <property type="entry name" value="TAXi_C"/>
</dbReference>
<evidence type="ECO:0000256" key="8">
    <source>
        <dbReference type="SAM" id="SignalP"/>
    </source>
</evidence>
<dbReference type="Proteomes" id="UP000244336">
    <property type="component" value="Chromosome 2"/>
</dbReference>
<dbReference type="Gene3D" id="2.40.70.10">
    <property type="entry name" value="Acid Proteases"/>
    <property type="match status" value="2"/>
</dbReference>
<dbReference type="PANTHER" id="PTHR13683">
    <property type="entry name" value="ASPARTYL PROTEASES"/>
    <property type="match status" value="1"/>
</dbReference>
<feature type="active site" evidence="7">
    <location>
        <position position="359"/>
    </location>
</feature>
<organism evidence="10 11">
    <name type="scientific">Panicum hallii var. hallii</name>
    <dbReference type="NCBI Taxonomy" id="1504633"/>
    <lineage>
        <taxon>Eukaryota</taxon>
        <taxon>Viridiplantae</taxon>
        <taxon>Streptophyta</taxon>
        <taxon>Embryophyta</taxon>
        <taxon>Tracheophyta</taxon>
        <taxon>Spermatophyta</taxon>
        <taxon>Magnoliopsida</taxon>
        <taxon>Liliopsida</taxon>
        <taxon>Poales</taxon>
        <taxon>Poaceae</taxon>
        <taxon>PACMAD clade</taxon>
        <taxon>Panicoideae</taxon>
        <taxon>Panicodae</taxon>
        <taxon>Paniceae</taxon>
        <taxon>Panicinae</taxon>
        <taxon>Panicum</taxon>
        <taxon>Panicum sect. Panicum</taxon>
    </lineage>
</organism>
<proteinExistence type="inferred from homology"/>
<keyword evidence="2" id="KW-0645">Protease</keyword>
<evidence type="ECO:0000313" key="11">
    <source>
        <dbReference type="Proteomes" id="UP000244336"/>
    </source>
</evidence>
<feature type="chain" id="PRO_5015582389" description="Peptidase A1 domain-containing protein" evidence="8">
    <location>
        <begin position="32"/>
        <end position="481"/>
    </location>
</feature>
<dbReference type="AlphaFoldDB" id="A0A2T7ETT1"/>
<dbReference type="InterPro" id="IPR001461">
    <property type="entry name" value="Aspartic_peptidase_A1"/>
</dbReference>
<keyword evidence="3 8" id="KW-0732">Signal</keyword>
<feature type="signal peptide" evidence="8">
    <location>
        <begin position="1"/>
        <end position="31"/>
    </location>
</feature>
<feature type="active site" evidence="7">
    <location>
        <position position="163"/>
    </location>
</feature>
<dbReference type="FunFam" id="2.40.70.10:FF:000013">
    <property type="entry name" value="Aspartyl protease AED1"/>
    <property type="match status" value="1"/>
</dbReference>
<dbReference type="OrthoDB" id="2747330at2759"/>
<dbReference type="PROSITE" id="PS51767">
    <property type="entry name" value="PEPTIDASE_A1"/>
    <property type="match status" value="1"/>
</dbReference>
<dbReference type="InterPro" id="IPR033873">
    <property type="entry name" value="CND41-like"/>
</dbReference>
<evidence type="ECO:0000256" key="2">
    <source>
        <dbReference type="ARBA" id="ARBA00022670"/>
    </source>
</evidence>
<evidence type="ECO:0000256" key="6">
    <source>
        <dbReference type="ARBA" id="ARBA00023157"/>
    </source>
</evidence>
<evidence type="ECO:0000313" key="10">
    <source>
        <dbReference type="EMBL" id="PUZ71224.1"/>
    </source>
</evidence>
<dbReference type="SUPFAM" id="SSF50630">
    <property type="entry name" value="Acid proteases"/>
    <property type="match status" value="1"/>
</dbReference>
<dbReference type="GO" id="GO:0004190">
    <property type="term" value="F:aspartic-type endopeptidase activity"/>
    <property type="evidence" value="ECO:0007669"/>
    <property type="project" value="UniProtKB-KW"/>
</dbReference>
<evidence type="ECO:0000256" key="5">
    <source>
        <dbReference type="ARBA" id="ARBA00022801"/>
    </source>
</evidence>
<evidence type="ECO:0000256" key="1">
    <source>
        <dbReference type="ARBA" id="ARBA00007447"/>
    </source>
</evidence>
<dbReference type="CDD" id="cd05472">
    <property type="entry name" value="cnd41_like"/>
    <property type="match status" value="1"/>
</dbReference>
<evidence type="ECO:0000256" key="4">
    <source>
        <dbReference type="ARBA" id="ARBA00022750"/>
    </source>
</evidence>
<dbReference type="InterPro" id="IPR033121">
    <property type="entry name" value="PEPTIDASE_A1"/>
</dbReference>
<dbReference type="Pfam" id="PF14543">
    <property type="entry name" value="TAXi_N"/>
    <property type="match status" value="1"/>
</dbReference>
<name>A0A2T7ETT1_9POAL</name>
<dbReference type="InterPro" id="IPR032861">
    <property type="entry name" value="TAXi_N"/>
</dbReference>
<dbReference type="InterPro" id="IPR021109">
    <property type="entry name" value="Peptidase_aspartic_dom_sf"/>
</dbReference>
<evidence type="ECO:0000256" key="3">
    <source>
        <dbReference type="ARBA" id="ARBA00022729"/>
    </source>
</evidence>
<dbReference type="Gramene" id="PUZ71224">
    <property type="protein sequence ID" value="PUZ71224"/>
    <property type="gene ID" value="GQ55_2G297400"/>
</dbReference>
<dbReference type="PRINTS" id="PR00792">
    <property type="entry name" value="PEPSIN"/>
</dbReference>
<feature type="domain" description="Peptidase A1" evidence="9">
    <location>
        <begin position="145"/>
        <end position="476"/>
    </location>
</feature>
<dbReference type="EMBL" id="CM009750">
    <property type="protein sequence ID" value="PUZ71224.1"/>
    <property type="molecule type" value="Genomic_DNA"/>
</dbReference>
<comment type="similarity">
    <text evidence="1">Belongs to the peptidase A1 family.</text>
</comment>
<dbReference type="Pfam" id="PF14541">
    <property type="entry name" value="TAXi_C"/>
    <property type="match status" value="1"/>
</dbReference>
<keyword evidence="11" id="KW-1185">Reference proteome</keyword>
<keyword evidence="6" id="KW-1015">Disulfide bond</keyword>
<keyword evidence="4" id="KW-0064">Aspartyl protease</keyword>
<sequence>MASGMRCSAGHGGHGRRLAVVLALLAALASSRRHGASAAAELEGSGPKWHVVSARSLLPSTTCTAAKAAPDTSAVRVVHRHGPCSPLQARGHAPSHEEILERDQDRVDSIRRRIAGAPAISDVARAPEGVSLPAYLGTSAGTTNYIMTVGLGTPARNLSVEIDTGSDLSWVQCDPCARCYGQQDPLFDPARSSTYSAVPCGAPECRELDPQSCAADRECRYEVIYDDYSHADGTVARDALTLAASRTLPSFVFGCGHDDAGLFGKVDGLFGLGRGKMSLPSQAATKYGAGFSYCLPSSPSAEGYLAFGVGAAPANTQFTEMARGPETWSYYLNLVGVKVAGREIGIPPAVFATGGTIIDSGTVITRLPPRAYAALRSAFVRSMASYRRAPALSLLDTCYNFTGQTRVKIPSVDLVFAGGTTVNLNARGVLYVSTVSQTCLGFATTGDETSVNILGNTQQKTFTVVYDVAKQRIGFGAKGCN</sequence>
<gene>
    <name evidence="10" type="ORF">GQ55_2G297400</name>
</gene>
<keyword evidence="5" id="KW-0378">Hydrolase</keyword>
<dbReference type="PANTHER" id="PTHR13683:SF750">
    <property type="entry name" value="ASPARTYL PROTEASE AED1"/>
    <property type="match status" value="1"/>
</dbReference>